<evidence type="ECO:0000313" key="27">
    <source>
        <dbReference type="EMBL" id="MFC3907487.1"/>
    </source>
</evidence>
<evidence type="ECO:0000256" key="18">
    <source>
        <dbReference type="ARBA" id="ARBA00044912"/>
    </source>
</evidence>
<feature type="domain" description="Major facilitator superfamily (MFS) profile" evidence="26">
    <location>
        <begin position="18"/>
        <end position="422"/>
    </location>
</feature>
<feature type="transmembrane region" description="Helical" evidence="25">
    <location>
        <begin position="48"/>
        <end position="67"/>
    </location>
</feature>
<dbReference type="PROSITE" id="PS50850">
    <property type="entry name" value="MFS"/>
    <property type="match status" value="1"/>
</dbReference>
<comment type="catalytic activity">
    <reaction evidence="16">
        <text>L-lysyl-L-lysine(out) = L-lysyl-L-lysine(in)</text>
        <dbReference type="Rhea" id="RHEA:79403"/>
        <dbReference type="ChEBI" id="CHEBI:229956"/>
    </reaction>
</comment>
<evidence type="ECO:0000256" key="1">
    <source>
        <dbReference type="ARBA" id="ARBA00004155"/>
    </source>
</evidence>
<evidence type="ECO:0000256" key="25">
    <source>
        <dbReference type="SAM" id="Phobius"/>
    </source>
</evidence>
<comment type="catalytic activity">
    <reaction evidence="14">
        <text>L-aspartyl-L-lysine(out) = L-aspartyl-L-lysine(in)</text>
        <dbReference type="Rhea" id="RHEA:79411"/>
        <dbReference type="ChEBI" id="CHEBI:229953"/>
    </reaction>
</comment>
<feature type="transmembrane region" description="Helical" evidence="25">
    <location>
        <begin position="292"/>
        <end position="312"/>
    </location>
</feature>
<evidence type="ECO:0000256" key="20">
    <source>
        <dbReference type="ARBA" id="ARBA00044924"/>
    </source>
</evidence>
<dbReference type="Gene3D" id="1.20.1250.20">
    <property type="entry name" value="MFS general substrate transporter like domains"/>
    <property type="match status" value="2"/>
</dbReference>
<evidence type="ECO:0000256" key="21">
    <source>
        <dbReference type="ARBA" id="ARBA00044985"/>
    </source>
</evidence>
<feature type="transmembrane region" description="Helical" evidence="25">
    <location>
        <begin position="318"/>
        <end position="340"/>
    </location>
</feature>
<comment type="catalytic activity">
    <reaction evidence="20">
        <text>L-lysyl-glycine(out) = L-lysyl-glycine(in)</text>
        <dbReference type="Rhea" id="RHEA:79407"/>
        <dbReference type="ChEBI" id="CHEBI:191202"/>
    </reaction>
</comment>
<comment type="catalytic activity">
    <reaction evidence="19">
        <text>L-alanyl-L-lysine(out) = L-alanyl-L-lysine(in)</text>
        <dbReference type="Rhea" id="RHEA:79415"/>
        <dbReference type="ChEBI" id="CHEBI:192470"/>
    </reaction>
</comment>
<feature type="transmembrane region" description="Helical" evidence="25">
    <location>
        <begin position="224"/>
        <end position="245"/>
    </location>
</feature>
<feature type="transmembrane region" description="Helical" evidence="25">
    <location>
        <begin position="14"/>
        <end position="36"/>
    </location>
</feature>
<dbReference type="Pfam" id="PF07690">
    <property type="entry name" value="MFS_1"/>
    <property type="match status" value="1"/>
</dbReference>
<comment type="catalytic activity">
    <reaction evidence="12">
        <text>L-lysyl-L-alpha-amino acid(out) = L-lysyl-L-alpha-amino acid(in)</text>
        <dbReference type="Rhea" id="RHEA:79387"/>
        <dbReference type="ChEBI" id="CHEBI:229965"/>
    </reaction>
</comment>
<feature type="transmembrane region" description="Helical" evidence="25">
    <location>
        <begin position="169"/>
        <end position="193"/>
    </location>
</feature>
<evidence type="ECO:0000256" key="19">
    <source>
        <dbReference type="ARBA" id="ARBA00044919"/>
    </source>
</evidence>
<comment type="catalytic activity">
    <reaction evidence="18">
        <text>L-histidyl-L-alpha-amino acid(out) = L-histidyl-L-alpha-amino acid(in)</text>
        <dbReference type="Rhea" id="RHEA:79379"/>
        <dbReference type="ChEBI" id="CHEBI:229964"/>
    </reaction>
</comment>
<comment type="subcellular location">
    <subcellularLocation>
        <location evidence="1">Lysosome membrane</location>
        <topology evidence="1">Multi-pass membrane protein</topology>
    </subcellularLocation>
</comment>
<gene>
    <name evidence="27" type="ORF">ACFORL_00150</name>
</gene>
<dbReference type="PANTHER" id="PTHR23512">
    <property type="entry name" value="MAJOR FACILITATOR SUPERFAMILY DOMAIN-CONTAINING PROTEIN 1"/>
    <property type="match status" value="1"/>
</dbReference>
<comment type="similarity">
    <text evidence="2">Belongs to the major facilitator superfamily.</text>
</comment>
<evidence type="ECO:0000256" key="2">
    <source>
        <dbReference type="ARBA" id="ARBA00008335"/>
    </source>
</evidence>
<evidence type="ECO:0000256" key="23">
    <source>
        <dbReference type="ARBA" id="ARBA00045709"/>
    </source>
</evidence>
<dbReference type="InterPro" id="IPR020846">
    <property type="entry name" value="MFS_dom"/>
</dbReference>
<keyword evidence="3" id="KW-0813">Transport</keyword>
<comment type="catalytic activity">
    <reaction evidence="15">
        <text>L-arginyl-L-alpha-amino acid(out) = L-arginyl-L-alpha-amino acid(in)</text>
        <dbReference type="Rhea" id="RHEA:79371"/>
        <dbReference type="ChEBI" id="CHEBI:84315"/>
    </reaction>
</comment>
<evidence type="ECO:0000256" key="14">
    <source>
        <dbReference type="ARBA" id="ARBA00044898"/>
    </source>
</evidence>
<evidence type="ECO:0000256" key="24">
    <source>
        <dbReference type="ARBA" id="ARBA00046376"/>
    </source>
</evidence>
<keyword evidence="6 25" id="KW-0472">Membrane</keyword>
<evidence type="ECO:0000256" key="8">
    <source>
        <dbReference type="ARBA" id="ARBA00044876"/>
    </source>
</evidence>
<dbReference type="InterPro" id="IPR052187">
    <property type="entry name" value="MFSD1"/>
</dbReference>
<evidence type="ECO:0000256" key="6">
    <source>
        <dbReference type="ARBA" id="ARBA00023136"/>
    </source>
</evidence>
<evidence type="ECO:0000256" key="17">
    <source>
        <dbReference type="ARBA" id="ARBA00044903"/>
    </source>
</evidence>
<name>A0ABV8CBD6_9GAMM</name>
<organism evidence="27 28">
    <name type="scientific">Legionella dresdenensis</name>
    <dbReference type="NCBI Taxonomy" id="450200"/>
    <lineage>
        <taxon>Bacteria</taxon>
        <taxon>Pseudomonadati</taxon>
        <taxon>Pseudomonadota</taxon>
        <taxon>Gammaproteobacteria</taxon>
        <taxon>Legionellales</taxon>
        <taxon>Legionellaceae</taxon>
        <taxon>Legionella</taxon>
    </lineage>
</organism>
<comment type="catalytic activity">
    <reaction evidence="11">
        <text>L-alpha-aminoacyl-L-histidine(out) = L-alpha-aminoacyl-L-histidine(in)</text>
        <dbReference type="Rhea" id="RHEA:79375"/>
        <dbReference type="ChEBI" id="CHEBI:229967"/>
    </reaction>
</comment>
<evidence type="ECO:0000256" key="15">
    <source>
        <dbReference type="ARBA" id="ARBA00044899"/>
    </source>
</evidence>
<evidence type="ECO:0000313" key="28">
    <source>
        <dbReference type="Proteomes" id="UP001595758"/>
    </source>
</evidence>
<comment type="catalytic activity">
    <reaction evidence="10">
        <text>L-alpha-aminoacyl-L-arginine(out) = L-alpha-aminoacyl-L-arginine(in)</text>
        <dbReference type="Rhea" id="RHEA:79367"/>
        <dbReference type="ChEBI" id="CHEBI:229968"/>
    </reaction>
</comment>
<keyword evidence="7" id="KW-0458">Lysosome</keyword>
<dbReference type="Proteomes" id="UP001595758">
    <property type="component" value="Unassembled WGS sequence"/>
</dbReference>
<comment type="catalytic activity">
    <reaction evidence="13">
        <text>L-alpha-aminoacyl-L-lysine(out) = L-alpha-aminoacyl-L-lysine(in)</text>
        <dbReference type="Rhea" id="RHEA:79383"/>
        <dbReference type="ChEBI" id="CHEBI:229966"/>
    </reaction>
</comment>
<feature type="transmembrane region" description="Helical" evidence="25">
    <location>
        <begin position="399"/>
        <end position="418"/>
    </location>
</feature>
<comment type="catalytic activity">
    <reaction evidence="8">
        <text>L-lysyl-L-alanine(out) = L-lysyl-L-alanine(in)</text>
        <dbReference type="Rhea" id="RHEA:79399"/>
        <dbReference type="ChEBI" id="CHEBI:229954"/>
    </reaction>
</comment>
<evidence type="ECO:0000256" key="9">
    <source>
        <dbReference type="ARBA" id="ARBA00044878"/>
    </source>
</evidence>
<evidence type="ECO:0000256" key="3">
    <source>
        <dbReference type="ARBA" id="ARBA00022448"/>
    </source>
</evidence>
<comment type="caution">
    <text evidence="27">The sequence shown here is derived from an EMBL/GenBank/DDBJ whole genome shotgun (WGS) entry which is preliminary data.</text>
</comment>
<evidence type="ECO:0000256" key="11">
    <source>
        <dbReference type="ARBA" id="ARBA00044884"/>
    </source>
</evidence>
<evidence type="ECO:0000256" key="5">
    <source>
        <dbReference type="ARBA" id="ARBA00022989"/>
    </source>
</evidence>
<dbReference type="EMBL" id="JBHSAB010000001">
    <property type="protein sequence ID" value="MFC3907487.1"/>
    <property type="molecule type" value="Genomic_DNA"/>
</dbReference>
<sequence length="428" mass="47009">MNTKLSNSPAPGRFNAYIIFLLSASFYLYEFVLQVAPSVMADSMMRTFQVNAAGFGIISAFYFYAYAPMQLPAGLMFDRYGPRKLMTYALILCAAGSFFFASTSGLFTAGLGRFLIGVGSAFSFIGVLVLISRWFPPRQFAFLAGIAQLMSSVGAMFGEVPLAALIEHVGWRSASFILAFVGLALALLIWLVIRDYPHQPTQTAPKRQFIDEWKRLHAVCSRSYTWHIGLYACAIWTPIAVFAALWGVPYLQQKFDISVITASSLCSMIWLGIGIGSPLLGWVSDRIESRRIALAISSVFGLIATILVLYVPNVSLSQMYWVLLMFGIGAGGQTVSFAVVKDNNPAELVGTASGFNNLSVLIGGAVFQPLVGIFLHHFSNDWYQTGGVHVYSTANYNKALLVMPICYLLSFIIVAFFLKESHPGRVKE</sequence>
<evidence type="ECO:0000259" key="26">
    <source>
        <dbReference type="PROSITE" id="PS50850"/>
    </source>
</evidence>
<dbReference type="SUPFAM" id="SSF103473">
    <property type="entry name" value="MFS general substrate transporter"/>
    <property type="match status" value="1"/>
</dbReference>
<evidence type="ECO:0000256" key="4">
    <source>
        <dbReference type="ARBA" id="ARBA00022692"/>
    </source>
</evidence>
<keyword evidence="5 25" id="KW-1133">Transmembrane helix</keyword>
<keyword evidence="28" id="KW-1185">Reference proteome</keyword>
<evidence type="ECO:0000256" key="22">
    <source>
        <dbReference type="ARBA" id="ARBA00045018"/>
    </source>
</evidence>
<dbReference type="RefSeq" id="WP_382339892.1">
    <property type="nucleotide sequence ID" value="NZ_JBHSAB010000001.1"/>
</dbReference>
<evidence type="ECO:0000256" key="16">
    <source>
        <dbReference type="ARBA" id="ARBA00044900"/>
    </source>
</evidence>
<comment type="catalytic activity">
    <reaction evidence="9">
        <text>L-histidyl-glycine(out) = L-histidyl-glycine(in)</text>
        <dbReference type="Rhea" id="RHEA:79395"/>
        <dbReference type="ChEBI" id="CHEBI:229957"/>
    </reaction>
</comment>
<evidence type="ECO:0000256" key="10">
    <source>
        <dbReference type="ARBA" id="ARBA00044881"/>
    </source>
</evidence>
<feature type="transmembrane region" description="Helical" evidence="25">
    <location>
        <begin position="88"/>
        <end position="108"/>
    </location>
</feature>
<feature type="transmembrane region" description="Helical" evidence="25">
    <location>
        <begin position="114"/>
        <end position="131"/>
    </location>
</feature>
<dbReference type="InterPro" id="IPR011701">
    <property type="entry name" value="MFS"/>
</dbReference>
<evidence type="ECO:0000256" key="13">
    <source>
        <dbReference type="ARBA" id="ARBA00044893"/>
    </source>
</evidence>
<accession>A0ABV8CBD6</accession>
<evidence type="ECO:0000256" key="7">
    <source>
        <dbReference type="ARBA" id="ARBA00023228"/>
    </source>
</evidence>
<comment type="subunit">
    <text evidence="24">Homodimer. Interacts with lysosomal protein GLMP (via lumenal domain); the interaction starts while both proteins are still in the endoplasmic reticulum and is required for stabilization of MFSD1 in lysosomes but has no direct effect on its targeting to lysosomes or transporter activity.</text>
</comment>
<protein>
    <recommendedName>
        <fullName evidence="21">Lysosomal dipeptide transporter MFSD1</fullName>
    </recommendedName>
    <alternativeName>
        <fullName evidence="22">Major facilitator superfamily domain-containing protein 1</fullName>
    </alternativeName>
</protein>
<keyword evidence="4 25" id="KW-0812">Transmembrane</keyword>
<dbReference type="PANTHER" id="PTHR23512:SF3">
    <property type="entry name" value="MAJOR FACILITATOR SUPERFAMILY DOMAIN-CONTAINING PROTEIN 1"/>
    <property type="match status" value="1"/>
</dbReference>
<feature type="transmembrane region" description="Helical" evidence="25">
    <location>
        <begin position="360"/>
        <end position="379"/>
    </location>
</feature>
<proteinExistence type="inferred from homology"/>
<comment type="catalytic activity">
    <reaction evidence="17">
        <text>L-arginyl-glycine(out) = L-arginyl-glycine(in)</text>
        <dbReference type="Rhea" id="RHEA:79391"/>
        <dbReference type="ChEBI" id="CHEBI:229955"/>
    </reaction>
</comment>
<feature type="transmembrane region" description="Helical" evidence="25">
    <location>
        <begin position="140"/>
        <end position="157"/>
    </location>
</feature>
<feature type="transmembrane region" description="Helical" evidence="25">
    <location>
        <begin position="257"/>
        <end position="280"/>
    </location>
</feature>
<comment type="function">
    <text evidence="23">Lysosomal dipeptide uniporter that selectively exports lysine, arginine or histidine-containing dipeptides with a net positive charge from the lysosome lumen into the cytosol. Could play a role in a specific type of protein O-glycosylation indirectly regulating macrophages migration and tissue invasion. Also essential for liver homeostasis.</text>
</comment>
<reference evidence="28" key="1">
    <citation type="journal article" date="2019" name="Int. J. Syst. Evol. Microbiol.">
        <title>The Global Catalogue of Microorganisms (GCM) 10K type strain sequencing project: providing services to taxonomists for standard genome sequencing and annotation.</title>
        <authorList>
            <consortium name="The Broad Institute Genomics Platform"/>
            <consortium name="The Broad Institute Genome Sequencing Center for Infectious Disease"/>
            <person name="Wu L."/>
            <person name="Ma J."/>
        </authorList>
    </citation>
    <scope>NUCLEOTIDE SEQUENCE [LARGE SCALE GENOMIC DNA]</scope>
    <source>
        <strain evidence="28">CCUG 59858</strain>
    </source>
</reference>
<dbReference type="InterPro" id="IPR036259">
    <property type="entry name" value="MFS_trans_sf"/>
</dbReference>
<evidence type="ECO:0000256" key="12">
    <source>
        <dbReference type="ARBA" id="ARBA00044891"/>
    </source>
</evidence>